<protein>
    <submittedName>
        <fullName evidence="1">Uncharacterized protein</fullName>
    </submittedName>
</protein>
<organism evidence="1 2">
    <name type="scientific">Rotaria sordida</name>
    <dbReference type="NCBI Taxonomy" id="392033"/>
    <lineage>
        <taxon>Eukaryota</taxon>
        <taxon>Metazoa</taxon>
        <taxon>Spiralia</taxon>
        <taxon>Gnathifera</taxon>
        <taxon>Rotifera</taxon>
        <taxon>Eurotatoria</taxon>
        <taxon>Bdelloidea</taxon>
        <taxon>Philodinida</taxon>
        <taxon>Philodinidae</taxon>
        <taxon>Rotaria</taxon>
    </lineage>
</organism>
<feature type="non-terminal residue" evidence="1">
    <location>
        <position position="21"/>
    </location>
</feature>
<comment type="caution">
    <text evidence="1">The sequence shown here is derived from an EMBL/GenBank/DDBJ whole genome shotgun (WGS) entry which is preliminary data.</text>
</comment>
<dbReference type="EMBL" id="CAJOBD010055932">
    <property type="protein sequence ID" value="CAF4366986.1"/>
    <property type="molecule type" value="Genomic_DNA"/>
</dbReference>
<reference evidence="1" key="1">
    <citation type="submission" date="2021-02" db="EMBL/GenBank/DDBJ databases">
        <authorList>
            <person name="Nowell W R."/>
        </authorList>
    </citation>
    <scope>NUCLEOTIDE SEQUENCE</scope>
</reference>
<dbReference type="Proteomes" id="UP000663836">
    <property type="component" value="Unassembled WGS sequence"/>
</dbReference>
<evidence type="ECO:0000313" key="2">
    <source>
        <dbReference type="Proteomes" id="UP000663836"/>
    </source>
</evidence>
<name>A0A820M503_9BILA</name>
<dbReference type="AlphaFoldDB" id="A0A820M503"/>
<proteinExistence type="predicted"/>
<gene>
    <name evidence="1" type="ORF">JBS370_LOCUS42408</name>
</gene>
<accession>A0A820M503</accession>
<sequence>MQSVIHNQLSAPSFKNLIKSG</sequence>
<evidence type="ECO:0000313" key="1">
    <source>
        <dbReference type="EMBL" id="CAF4366986.1"/>
    </source>
</evidence>